<proteinExistence type="inferred from homology"/>
<dbReference type="AlphaFoldDB" id="A0A9D9N6W9"/>
<comment type="similarity">
    <text evidence="7">Belongs to the exbB/tolQ family.</text>
</comment>
<dbReference type="GO" id="GO:0006935">
    <property type="term" value="P:chemotaxis"/>
    <property type="evidence" value="ECO:0007669"/>
    <property type="project" value="InterPro"/>
</dbReference>
<evidence type="ECO:0000256" key="6">
    <source>
        <dbReference type="ARBA" id="ARBA00023136"/>
    </source>
</evidence>
<feature type="transmembrane region" description="Helical" evidence="8">
    <location>
        <begin position="151"/>
        <end position="176"/>
    </location>
</feature>
<evidence type="ECO:0000259" key="10">
    <source>
        <dbReference type="Pfam" id="PF20560"/>
    </source>
</evidence>
<comment type="subcellular location">
    <subcellularLocation>
        <location evidence="1">Cell membrane</location>
        <topology evidence="1">Multi-pass membrane protein</topology>
    </subcellularLocation>
    <subcellularLocation>
        <location evidence="7">Membrane</location>
        <topology evidence="7">Multi-pass membrane protein</topology>
    </subcellularLocation>
</comment>
<evidence type="ECO:0000256" key="5">
    <source>
        <dbReference type="ARBA" id="ARBA00022989"/>
    </source>
</evidence>
<protein>
    <submittedName>
        <fullName evidence="11">MotA/TolQ/ExbB proton channel family protein</fullName>
    </submittedName>
</protein>
<evidence type="ECO:0000313" key="11">
    <source>
        <dbReference type="EMBL" id="MBO8462766.1"/>
    </source>
</evidence>
<dbReference type="InterPro" id="IPR046786">
    <property type="entry name" value="MotA_N"/>
</dbReference>
<keyword evidence="6 8" id="KW-0472">Membrane</keyword>
<dbReference type="GO" id="GO:0005886">
    <property type="term" value="C:plasma membrane"/>
    <property type="evidence" value="ECO:0007669"/>
    <property type="project" value="UniProtKB-SubCell"/>
</dbReference>
<name>A0A9D9N6W9_9FIRM</name>
<evidence type="ECO:0000256" key="2">
    <source>
        <dbReference type="ARBA" id="ARBA00022475"/>
    </source>
</evidence>
<evidence type="ECO:0000256" key="1">
    <source>
        <dbReference type="ARBA" id="ARBA00004651"/>
    </source>
</evidence>
<feature type="transmembrane region" description="Helical" evidence="8">
    <location>
        <begin position="29"/>
        <end position="51"/>
    </location>
</feature>
<dbReference type="Pfam" id="PF20560">
    <property type="entry name" value="MotA_N"/>
    <property type="match status" value="1"/>
</dbReference>
<organism evidence="11 12">
    <name type="scientific">Candidatus Scybalomonas excrementavium</name>
    <dbReference type="NCBI Taxonomy" id="2840943"/>
    <lineage>
        <taxon>Bacteria</taxon>
        <taxon>Bacillati</taxon>
        <taxon>Bacillota</taxon>
        <taxon>Clostridia</taxon>
        <taxon>Lachnospirales</taxon>
        <taxon>Lachnospiraceae</taxon>
        <taxon>Lachnospiraceae incertae sedis</taxon>
        <taxon>Candidatus Scybalomonas</taxon>
    </lineage>
</organism>
<feature type="domain" description="Motility protein A N-terminal" evidence="10">
    <location>
        <begin position="6"/>
        <end position="74"/>
    </location>
</feature>
<gene>
    <name evidence="11" type="ORF">IAC13_02405</name>
</gene>
<dbReference type="PANTHER" id="PTHR30433">
    <property type="entry name" value="CHEMOTAXIS PROTEIN MOTA"/>
    <property type="match status" value="1"/>
</dbReference>
<keyword evidence="5 8" id="KW-1133">Transmembrane helix</keyword>
<keyword evidence="3 8" id="KW-0812">Transmembrane</keyword>
<dbReference type="EMBL" id="JADIML010000073">
    <property type="protein sequence ID" value="MBO8462766.1"/>
    <property type="molecule type" value="Genomic_DNA"/>
</dbReference>
<keyword evidence="4" id="KW-0283">Flagellar rotation</keyword>
<evidence type="ECO:0000256" key="7">
    <source>
        <dbReference type="RuleBase" id="RU004057"/>
    </source>
</evidence>
<keyword evidence="2" id="KW-1003">Cell membrane</keyword>
<accession>A0A9D9N6W9</accession>
<dbReference type="Proteomes" id="UP000823618">
    <property type="component" value="Unassembled WGS sequence"/>
</dbReference>
<evidence type="ECO:0000313" key="12">
    <source>
        <dbReference type="Proteomes" id="UP000823618"/>
    </source>
</evidence>
<dbReference type="GO" id="GO:0071978">
    <property type="term" value="P:bacterial-type flagellum-dependent swarming motility"/>
    <property type="evidence" value="ECO:0007669"/>
    <property type="project" value="InterPro"/>
</dbReference>
<dbReference type="Pfam" id="PF01618">
    <property type="entry name" value="MotA_ExbB"/>
    <property type="match status" value="1"/>
</dbReference>
<keyword evidence="7" id="KW-0653">Protein transport</keyword>
<feature type="transmembrane region" description="Helical" evidence="8">
    <location>
        <begin position="188"/>
        <end position="210"/>
    </location>
</feature>
<feature type="domain" description="MotA/TolQ/ExbB proton channel" evidence="9">
    <location>
        <begin position="112"/>
        <end position="224"/>
    </location>
</feature>
<dbReference type="GO" id="GO:0015031">
    <property type="term" value="P:protein transport"/>
    <property type="evidence" value="ECO:0007669"/>
    <property type="project" value="UniProtKB-KW"/>
</dbReference>
<keyword evidence="7" id="KW-0813">Transport</keyword>
<evidence type="ECO:0000256" key="8">
    <source>
        <dbReference type="SAM" id="Phobius"/>
    </source>
</evidence>
<reference evidence="11" key="2">
    <citation type="journal article" date="2021" name="PeerJ">
        <title>Extensive microbial diversity within the chicken gut microbiome revealed by metagenomics and culture.</title>
        <authorList>
            <person name="Gilroy R."/>
            <person name="Ravi A."/>
            <person name="Getino M."/>
            <person name="Pursley I."/>
            <person name="Horton D.L."/>
            <person name="Alikhan N.F."/>
            <person name="Baker D."/>
            <person name="Gharbi K."/>
            <person name="Hall N."/>
            <person name="Watson M."/>
            <person name="Adriaenssens E.M."/>
            <person name="Foster-Nyarko E."/>
            <person name="Jarju S."/>
            <person name="Secka A."/>
            <person name="Antonio M."/>
            <person name="Oren A."/>
            <person name="Chaudhuri R.R."/>
            <person name="La Ragione R."/>
            <person name="Hildebrand F."/>
            <person name="Pallen M.J."/>
        </authorList>
    </citation>
    <scope>NUCLEOTIDE SEQUENCE</scope>
    <source>
        <strain evidence="11">E3-2379</strain>
    </source>
</reference>
<evidence type="ECO:0000259" key="9">
    <source>
        <dbReference type="Pfam" id="PF01618"/>
    </source>
</evidence>
<reference evidence="11" key="1">
    <citation type="submission" date="2020-10" db="EMBL/GenBank/DDBJ databases">
        <authorList>
            <person name="Gilroy R."/>
        </authorList>
    </citation>
    <scope>NUCLEOTIDE SEQUENCE</scope>
    <source>
        <strain evidence="11">E3-2379</strain>
    </source>
</reference>
<evidence type="ECO:0000256" key="3">
    <source>
        <dbReference type="ARBA" id="ARBA00022692"/>
    </source>
</evidence>
<comment type="caution">
    <text evidence="11">The sequence shown here is derived from an EMBL/GenBank/DDBJ whole genome shotgun (WGS) entry which is preliminary data.</text>
</comment>
<dbReference type="InterPro" id="IPR002898">
    <property type="entry name" value="MotA_ExbB_proton_chnl"/>
</dbReference>
<sequence length="268" mass="28936">MDFSLIIGIVLGFGALLFGFSHEGGSLESLQAISSFIIVFGGTIGAVIASFPLHDVLQAIRGVIASFKVPHSGTTEQIINKISTISSAYRKDGVVALDAALQDSDLNKEEYLLLKEGLILIQEMLDPEDIQYVLDADIRSYKQKKMTEIRVFESAGGFSPTMGVIGTVMSLVVVLGNGFGDPAELATSISTAFIATLYGVGFANVIYLPIANKLKGVMKRSLVQKELIVDGVCLISKGSLPRTIENELSLYHQAFPDGQKRYRKGIEN</sequence>
<dbReference type="InterPro" id="IPR047055">
    <property type="entry name" value="MotA-like"/>
</dbReference>
<evidence type="ECO:0000256" key="4">
    <source>
        <dbReference type="ARBA" id="ARBA00022779"/>
    </source>
</evidence>